<protein>
    <submittedName>
        <fullName evidence="1">Uncharacterized protein</fullName>
    </submittedName>
</protein>
<keyword evidence="2" id="KW-1185">Reference proteome</keyword>
<comment type="caution">
    <text evidence="1">The sequence shown here is derived from an EMBL/GenBank/DDBJ whole genome shotgun (WGS) entry which is preliminary data.</text>
</comment>
<name>A0A7X6DC59_9BURK</name>
<evidence type="ECO:0000313" key="2">
    <source>
        <dbReference type="Proteomes" id="UP000521868"/>
    </source>
</evidence>
<gene>
    <name evidence="1" type="ORF">RAMLITH_01455</name>
</gene>
<dbReference type="AlphaFoldDB" id="A0A7X6DC59"/>
<evidence type="ECO:0000313" key="1">
    <source>
        <dbReference type="EMBL" id="NKE64474.1"/>
    </source>
</evidence>
<reference evidence="1 2" key="1">
    <citation type="journal article" date="2020" name="Nature">
        <title>Bacterial chemolithoautotrophy via manganese oxidation.</title>
        <authorList>
            <person name="Yu H."/>
            <person name="Leadbetter J.R."/>
        </authorList>
    </citation>
    <scope>NUCLEOTIDE SEQUENCE [LARGE SCALE GENOMIC DNA]</scope>
    <source>
        <strain evidence="1 2">RBP-1</strain>
    </source>
</reference>
<dbReference type="Proteomes" id="UP000521868">
    <property type="component" value="Unassembled WGS sequence"/>
</dbReference>
<sequence length="97" mass="10740">MSAPYQPEEFVMLPRATHDFILQALRDASVALSRTHRLRATSHILLADGIRLTRDNSFEIDHLDQVLLMNLVEKLLARAGQPPGPLPVAAINRSACS</sequence>
<dbReference type="EMBL" id="VTOX01000001">
    <property type="protein sequence ID" value="NKE64474.1"/>
    <property type="molecule type" value="Genomic_DNA"/>
</dbReference>
<proteinExistence type="predicted"/>
<accession>A0A7X6DC59</accession>
<organism evidence="1 2">
    <name type="scientific">Ramlibacter lithotrophicus</name>
    <dbReference type="NCBI Taxonomy" id="2606681"/>
    <lineage>
        <taxon>Bacteria</taxon>
        <taxon>Pseudomonadati</taxon>
        <taxon>Pseudomonadota</taxon>
        <taxon>Betaproteobacteria</taxon>
        <taxon>Burkholderiales</taxon>
        <taxon>Comamonadaceae</taxon>
        <taxon>Ramlibacter</taxon>
    </lineage>
</organism>
<dbReference type="RefSeq" id="WP_168105560.1">
    <property type="nucleotide sequence ID" value="NZ_VTOX01000001.1"/>
</dbReference>